<dbReference type="Proteomes" id="UP000785679">
    <property type="component" value="Unassembled WGS sequence"/>
</dbReference>
<proteinExistence type="predicted"/>
<sequence length="122" mass="14266">MRSDCNIQVPKRVRLKIMYAVVVTPNSSPYMMSNIFGLEIPKCHPVQFSYMLIPVGQSMSTFKHLLFHPFKRSRIRIIKMIISNKVLTMDKVAFSIESVNRESLMIILDTLINRINHWQRSV</sequence>
<keyword evidence="2" id="KW-1185">Reference proteome</keyword>
<name>A0A8J8T4J5_HALGN</name>
<organism evidence="1 2">
    <name type="scientific">Halteria grandinella</name>
    <dbReference type="NCBI Taxonomy" id="5974"/>
    <lineage>
        <taxon>Eukaryota</taxon>
        <taxon>Sar</taxon>
        <taxon>Alveolata</taxon>
        <taxon>Ciliophora</taxon>
        <taxon>Intramacronucleata</taxon>
        <taxon>Spirotrichea</taxon>
        <taxon>Stichotrichia</taxon>
        <taxon>Sporadotrichida</taxon>
        <taxon>Halteriidae</taxon>
        <taxon>Halteria</taxon>
    </lineage>
</organism>
<reference evidence="1" key="1">
    <citation type="submission" date="2019-06" db="EMBL/GenBank/DDBJ databases">
        <authorList>
            <person name="Zheng W."/>
        </authorList>
    </citation>
    <scope>NUCLEOTIDE SEQUENCE</scope>
    <source>
        <strain evidence="1">QDHG01</strain>
    </source>
</reference>
<gene>
    <name evidence="1" type="ORF">FGO68_gene743</name>
</gene>
<evidence type="ECO:0000313" key="2">
    <source>
        <dbReference type="Proteomes" id="UP000785679"/>
    </source>
</evidence>
<evidence type="ECO:0000313" key="1">
    <source>
        <dbReference type="EMBL" id="TNV82067.1"/>
    </source>
</evidence>
<comment type="caution">
    <text evidence="1">The sequence shown here is derived from an EMBL/GenBank/DDBJ whole genome shotgun (WGS) entry which is preliminary data.</text>
</comment>
<dbReference type="EMBL" id="RRYP01005402">
    <property type="protein sequence ID" value="TNV82067.1"/>
    <property type="molecule type" value="Genomic_DNA"/>
</dbReference>
<dbReference type="AlphaFoldDB" id="A0A8J8T4J5"/>
<protein>
    <submittedName>
        <fullName evidence="1">Uncharacterized protein</fullName>
    </submittedName>
</protein>
<accession>A0A8J8T4J5</accession>